<evidence type="ECO:0000256" key="8">
    <source>
        <dbReference type="ARBA" id="ARBA00023136"/>
    </source>
</evidence>
<dbReference type="InterPro" id="IPR015943">
    <property type="entry name" value="WD40/YVTN_repeat-like_dom_sf"/>
</dbReference>
<dbReference type="EC" id="3.1.1.17" evidence="12"/>
<dbReference type="Pfam" id="PF04234">
    <property type="entry name" value="CopC"/>
    <property type="match status" value="1"/>
</dbReference>
<feature type="transmembrane region" description="Helical" evidence="9">
    <location>
        <begin position="249"/>
        <end position="269"/>
    </location>
</feature>
<evidence type="ECO:0000256" key="4">
    <source>
        <dbReference type="ARBA" id="ARBA00022723"/>
    </source>
</evidence>
<feature type="domain" description="CopC" evidence="10">
    <location>
        <begin position="11"/>
        <end position="105"/>
    </location>
</feature>
<dbReference type="GO" id="GO:0046688">
    <property type="term" value="P:response to copper ion"/>
    <property type="evidence" value="ECO:0007669"/>
    <property type="project" value="InterPro"/>
</dbReference>
<evidence type="ECO:0000259" key="11">
    <source>
        <dbReference type="Pfam" id="PF05425"/>
    </source>
</evidence>
<dbReference type="AlphaFoldDB" id="A0A081RLB7"/>
<keyword evidence="7" id="KW-0186">Copper</keyword>
<keyword evidence="4" id="KW-0479">Metal-binding</keyword>
<keyword evidence="13" id="KW-1185">Reference proteome</keyword>
<feature type="transmembrane region" description="Helical" evidence="9">
    <location>
        <begin position="358"/>
        <end position="379"/>
    </location>
</feature>
<evidence type="ECO:0000256" key="7">
    <source>
        <dbReference type="ARBA" id="ARBA00023008"/>
    </source>
</evidence>
<feature type="transmembrane region" description="Helical" evidence="9">
    <location>
        <begin position="178"/>
        <end position="200"/>
    </location>
</feature>
<keyword evidence="8 9" id="KW-0472">Membrane</keyword>
<comment type="subcellular location">
    <subcellularLocation>
        <location evidence="1">Cell membrane</location>
        <topology evidence="1">Multi-pass membrane protein</topology>
    </subcellularLocation>
</comment>
<feature type="transmembrane region" description="Helical" evidence="9">
    <location>
        <begin position="220"/>
        <end position="237"/>
    </location>
</feature>
<feature type="transmembrane region" description="Helical" evidence="9">
    <location>
        <begin position="884"/>
        <end position="904"/>
    </location>
</feature>
<keyword evidence="6 9" id="KW-1133">Transmembrane helix</keyword>
<accession>A0A081RLB7</accession>
<evidence type="ECO:0000256" key="5">
    <source>
        <dbReference type="ARBA" id="ARBA00022729"/>
    </source>
</evidence>
<dbReference type="GO" id="GO:0005886">
    <property type="term" value="C:plasma membrane"/>
    <property type="evidence" value="ECO:0007669"/>
    <property type="project" value="UniProtKB-SubCell"/>
</dbReference>
<dbReference type="GO" id="GO:0004341">
    <property type="term" value="F:gluconolactonase activity"/>
    <property type="evidence" value="ECO:0007669"/>
    <property type="project" value="UniProtKB-EC"/>
</dbReference>
<evidence type="ECO:0000256" key="9">
    <source>
        <dbReference type="SAM" id="Phobius"/>
    </source>
</evidence>
<dbReference type="Pfam" id="PF24684">
    <property type="entry name" value="Vgb_lyase"/>
    <property type="match status" value="1"/>
</dbReference>
<dbReference type="Gene3D" id="2.130.10.10">
    <property type="entry name" value="YVTN repeat-like/Quinoprotein amine dehydrogenase"/>
    <property type="match status" value="1"/>
</dbReference>
<evidence type="ECO:0000256" key="2">
    <source>
        <dbReference type="ARBA" id="ARBA00022475"/>
    </source>
</evidence>
<dbReference type="Gene3D" id="2.60.40.1220">
    <property type="match status" value="1"/>
</dbReference>
<evidence type="ECO:0000256" key="6">
    <source>
        <dbReference type="ARBA" id="ARBA00022989"/>
    </source>
</evidence>
<organism evidence="12 13">
    <name type="scientific">Marine Group I thaumarchaeote SCGC AAA799-N04</name>
    <dbReference type="NCBI Taxonomy" id="1502293"/>
    <lineage>
        <taxon>Archaea</taxon>
        <taxon>Nitrososphaerota</taxon>
        <taxon>Marine Group I</taxon>
    </lineage>
</organism>
<dbReference type="InterPro" id="IPR014755">
    <property type="entry name" value="Cu-Rt/internalin_Ig-like"/>
</dbReference>
<dbReference type="InterPro" id="IPR007348">
    <property type="entry name" value="CopC_dom"/>
</dbReference>
<proteinExistence type="predicted"/>
<gene>
    <name evidence="12" type="ORF">AAA799N04_01590</name>
</gene>
<dbReference type="GO" id="GO:0042597">
    <property type="term" value="C:periplasmic space"/>
    <property type="evidence" value="ECO:0007669"/>
    <property type="project" value="InterPro"/>
</dbReference>
<keyword evidence="12" id="KW-0456">Lyase</keyword>
<keyword evidence="2" id="KW-1003">Cell membrane</keyword>
<dbReference type="InterPro" id="IPR032694">
    <property type="entry name" value="CopC/D"/>
</dbReference>
<feature type="transmembrane region" description="Helical" evidence="9">
    <location>
        <begin position="410"/>
        <end position="428"/>
    </location>
</feature>
<reference evidence="12 13" key="1">
    <citation type="submission" date="2014-06" db="EMBL/GenBank/DDBJ databases">
        <authorList>
            <person name="Ngugi D.K."/>
            <person name="Blom J."/>
            <person name="Alam I."/>
            <person name="Rashid M."/>
            <person name="Ba Alawi W."/>
            <person name="Zhang G."/>
            <person name="Hikmawan T."/>
            <person name="Guan Y."/>
            <person name="Antunes A."/>
            <person name="Siam R."/>
            <person name="ElDorry H."/>
            <person name="Bajic V."/>
            <person name="Stingl U."/>
        </authorList>
    </citation>
    <scope>NUCLEOTIDE SEQUENCE [LARGE SCALE GENOMIC DNA]</scope>
    <source>
        <strain evidence="12">SCGC AAA799-N04</strain>
    </source>
</reference>
<dbReference type="Pfam" id="PF05425">
    <property type="entry name" value="CopD"/>
    <property type="match status" value="1"/>
</dbReference>
<evidence type="ECO:0000259" key="10">
    <source>
        <dbReference type="Pfam" id="PF04234"/>
    </source>
</evidence>
<feature type="domain" description="Copper resistance protein D" evidence="11">
    <location>
        <begin position="321"/>
        <end position="423"/>
    </location>
</feature>
<dbReference type="GO" id="GO:0006825">
    <property type="term" value="P:copper ion transport"/>
    <property type="evidence" value="ECO:0007669"/>
    <property type="project" value="InterPro"/>
</dbReference>
<sequence length="918" mass="102845">MFSLIPSAYAHPFLLDSEPPAALTTPEGVERVTIYFSEAVDVDFSNIKVFDGNGEQVDNKDTAYFDGEASLVVTTPPLEDGVYTVTTKVLSKVDGHLVDYALIFGIGDVKLDTSLLDQQKNSESVFVPESLARFPGLVGQTIVLGAIISSILVWTNLQKKRILEEDLSQFQLKFENKFSAIVAIGLALVFSSNFAILAIQTWRLETGMLEVIQTSFGMTWTLRMGITIALLGVWFVFEKIKIKSTTKLISFLTLSLILIGTTTMMGHGAASEQIPAIILDYAHNLLSSVWIGGVIFFAFVLLPTFNILPSIKKEKITLVTIPKFSTIIIVSLGILLITGPTLLWFLEDDVTSLTISSYGYLLFAKIIVGFIMISIGGFNQFKIFKNGEKDLQENNPKVYNKIKRTLKIESLLGVILLLFVAFLTNTGLPAGEIQITEAHAQNQGFQLTEFSENAKFDIVIDPFSTGKNKLIITTSDLNNNPIKDMSGLKVKISNPSKNIRPIEVPMVLDTSQESKQTFEGEVTFGFSGTWIVLVEMQRLDTINENLEISLFIKPHLENISTKITEFEFPEDATPLVPIYDKKGNIWISDPLKSRLWKYNIQSEEFQKFGFNGKSSIMLEMDNAGNIWFTDIPESQIGKFNPNNEEFQLYQLPSHLMPTDQNPIAIELLSDNENNIWITITNKNVVLKLDPETAEFTEYLLPTKDSGPFSLALDSENNIWYSGTISGKIGVIDVQTSEIREFIPNEPLEGPEAMIFDSENNLWIAEHTGSAITKFNPLLETFEKISVPDTEALPFGMVFDKYQNLWFAQHVVDTIGVYDLTNKEFLEIDIPTPGSFTQFVTIDDDENIWFVEQQANKLSKIEISEIPNLSIQADDEKLPTFDIKYVYLVAPVFTIGIVAASLFFVKSVQDKRRLDEKIV</sequence>
<feature type="transmembrane region" description="Helical" evidence="9">
    <location>
        <begin position="289"/>
        <end position="308"/>
    </location>
</feature>
<keyword evidence="12" id="KW-0378">Hydrolase</keyword>
<dbReference type="GO" id="GO:0005507">
    <property type="term" value="F:copper ion binding"/>
    <property type="evidence" value="ECO:0007669"/>
    <property type="project" value="InterPro"/>
</dbReference>
<dbReference type="SUPFAM" id="SSF81296">
    <property type="entry name" value="E set domains"/>
    <property type="match status" value="1"/>
</dbReference>
<evidence type="ECO:0000256" key="1">
    <source>
        <dbReference type="ARBA" id="ARBA00004651"/>
    </source>
</evidence>
<dbReference type="InterPro" id="IPR008457">
    <property type="entry name" value="Cu-R_CopD_dom"/>
</dbReference>
<comment type="caution">
    <text evidence="12">The sequence shown here is derived from an EMBL/GenBank/DDBJ whole genome shotgun (WGS) entry which is preliminary data.</text>
</comment>
<protein>
    <submittedName>
        <fullName evidence="12">Virginiamycin B lyase protein</fullName>
        <ecNumber evidence="12">3.1.1.17</ecNumber>
    </submittedName>
</protein>
<evidence type="ECO:0000313" key="13">
    <source>
        <dbReference type="Proteomes" id="UP000028059"/>
    </source>
</evidence>
<evidence type="ECO:0000313" key="12">
    <source>
        <dbReference type="EMBL" id="KEQ55990.1"/>
    </source>
</evidence>
<keyword evidence="3 9" id="KW-0812">Transmembrane</keyword>
<dbReference type="PATRIC" id="fig|1502293.3.peg.1473"/>
<name>A0A081RLB7_9ARCH</name>
<dbReference type="PANTHER" id="PTHR34820:SF4">
    <property type="entry name" value="INNER MEMBRANE PROTEIN YEBZ"/>
    <property type="match status" value="1"/>
</dbReference>
<dbReference type="SUPFAM" id="SSF63829">
    <property type="entry name" value="Calcium-dependent phosphotriesterase"/>
    <property type="match status" value="1"/>
</dbReference>
<keyword evidence="5" id="KW-0732">Signal</keyword>
<dbReference type="Proteomes" id="UP000028059">
    <property type="component" value="Unassembled WGS sequence"/>
</dbReference>
<evidence type="ECO:0000256" key="3">
    <source>
        <dbReference type="ARBA" id="ARBA00022692"/>
    </source>
</evidence>
<dbReference type="GO" id="GO:0016829">
    <property type="term" value="F:lyase activity"/>
    <property type="evidence" value="ECO:0007669"/>
    <property type="project" value="UniProtKB-KW"/>
</dbReference>
<dbReference type="InterPro" id="IPR014756">
    <property type="entry name" value="Ig_E-set"/>
</dbReference>
<feature type="transmembrane region" description="Helical" evidence="9">
    <location>
        <begin position="320"/>
        <end position="346"/>
    </location>
</feature>
<dbReference type="PANTHER" id="PTHR34820">
    <property type="entry name" value="INNER MEMBRANE PROTEIN YEBZ"/>
    <property type="match status" value="1"/>
</dbReference>
<dbReference type="EMBL" id="JOKN01000040">
    <property type="protein sequence ID" value="KEQ55990.1"/>
    <property type="molecule type" value="Genomic_DNA"/>
</dbReference>
<feature type="transmembrane region" description="Helical" evidence="9">
    <location>
        <begin position="137"/>
        <end position="157"/>
    </location>
</feature>